<name>A0ABQ7GJ55_DUNSA</name>
<feature type="region of interest" description="Disordered" evidence="2">
    <location>
        <begin position="769"/>
        <end position="829"/>
    </location>
</feature>
<comment type="caution">
    <text evidence="4">The sequence shown here is derived from an EMBL/GenBank/DDBJ whole genome shotgun (WGS) entry which is preliminary data.</text>
</comment>
<sequence>MAQGPSTWKLPTAGSNLLQQAWPVQQRTRRRHINRVQQAQDGLGLPPPPPQPVQPQAQSPEAAGAHAQAQVVSNLQQSEQLEQGTEQHSMQLQAREEAPAGSGLSPTSPNRHLEATGQPRQRGQAPHRRGSRGQPYLRTVYRWPRWRDIHDRPQFLERYPCRDGQMYNVNSFLGKLDPHGGKYYVPPRQYAKFLEEYHQALEDGYLLFLTENYHTQPFRFFMELDFDWEVPDTVVEEVLPQIIDTIIKTAQEFYQVPMRPFHVISMRTIHKVHLNFPEIITTELLAHMCRDRVIAACREVIGNHHADWLDWERVVDFSHGSFRLMGSHKPIHIQRDPPWVYDKAYYKVNFRPNEEGKPVWVPGKIWLQTLMWSSIFPTKSQIRQFEASPAFLDMIYQDLSADQARMEERLRGRLLRTQQMTSEGMEGNEHVRDASNQVDFQGVASSSSSSDSSNKPAQDVKLTLKVMPWGEVKAWLRPIRRLEGQPRPKQGQQADRQKRQEALEFAQARCTDSRFEQLLEAAKSAESLRGQLKGVQQRVAALSREAREAESAQRSIKRSPAQPRSLPSQPMDVGHGSQSDSESEPRRNESQHGQSGSQHGQGDNQRKQRDGQHGQSSLHSGSQTRGSTGPGSGQGSATAVYSTSFGSVDGKGVAQLQVSADRATQTLTDRSAQESADRAAGEPTDRPAQASIDRAAGEPTDRPAQFSTDRPAQASTDRAAGEPTGRPAQVSTDRAAGVDQSCSKRESGKLEGSCAVELAGIDMADFAAKADSKSPTQRSRAAWQQPQGSRETAAAQRQQPQGSMATAAAHQGQEPSGKDHIPYDGNTPSLAEEKQALLVDLKGQEKALQRRFAQLQLQVNAALDSLCEELRGV</sequence>
<feature type="domain" description="C962R-like N-terminal AEP" evidence="3">
    <location>
        <begin position="177"/>
        <end position="339"/>
    </location>
</feature>
<reference evidence="4" key="1">
    <citation type="submission" date="2017-08" db="EMBL/GenBank/DDBJ databases">
        <authorList>
            <person name="Polle J.E."/>
            <person name="Barry K."/>
            <person name="Cushman J."/>
            <person name="Schmutz J."/>
            <person name="Tran D."/>
            <person name="Hathwaick L.T."/>
            <person name="Yim W.C."/>
            <person name="Jenkins J."/>
            <person name="Mckie-Krisberg Z.M."/>
            <person name="Prochnik S."/>
            <person name="Lindquist E."/>
            <person name="Dockter R.B."/>
            <person name="Adam C."/>
            <person name="Molina H."/>
            <person name="Bunkerborg J."/>
            <person name="Jin E."/>
            <person name="Buchheim M."/>
            <person name="Magnuson J."/>
        </authorList>
    </citation>
    <scope>NUCLEOTIDE SEQUENCE</scope>
    <source>
        <strain evidence="4">CCAP 19/18</strain>
    </source>
</reference>
<dbReference type="Pfam" id="PF23162">
    <property type="entry name" value="AEP_C962R"/>
    <property type="match status" value="1"/>
</dbReference>
<keyword evidence="1" id="KW-0175">Coiled coil</keyword>
<feature type="compositionally biased region" description="Low complexity" evidence="2">
    <location>
        <begin position="591"/>
        <end position="602"/>
    </location>
</feature>
<feature type="region of interest" description="Disordered" evidence="2">
    <location>
        <begin position="662"/>
        <end position="751"/>
    </location>
</feature>
<feature type="compositionally biased region" description="Low complexity" evidence="2">
    <location>
        <begin position="613"/>
        <end position="623"/>
    </location>
</feature>
<proteinExistence type="predicted"/>
<feature type="compositionally biased region" description="Basic and acidic residues" evidence="2">
    <location>
        <begin position="671"/>
        <end position="685"/>
    </location>
</feature>
<organism evidence="4 5">
    <name type="scientific">Dunaliella salina</name>
    <name type="common">Green alga</name>
    <name type="synonym">Protococcus salinus</name>
    <dbReference type="NCBI Taxonomy" id="3046"/>
    <lineage>
        <taxon>Eukaryota</taxon>
        <taxon>Viridiplantae</taxon>
        <taxon>Chlorophyta</taxon>
        <taxon>core chlorophytes</taxon>
        <taxon>Chlorophyceae</taxon>
        <taxon>CS clade</taxon>
        <taxon>Chlamydomonadales</taxon>
        <taxon>Dunaliellaceae</taxon>
        <taxon>Dunaliella</taxon>
    </lineage>
</organism>
<feature type="region of interest" description="Disordered" evidence="2">
    <location>
        <begin position="544"/>
        <end position="647"/>
    </location>
</feature>
<dbReference type="InterPro" id="IPR056443">
    <property type="entry name" value="AEP_C962R"/>
</dbReference>
<feature type="compositionally biased region" description="Polar residues" evidence="2">
    <location>
        <begin position="705"/>
        <end position="716"/>
    </location>
</feature>
<feature type="compositionally biased region" description="Polar residues" evidence="2">
    <location>
        <begin position="635"/>
        <end position="646"/>
    </location>
</feature>
<evidence type="ECO:0000256" key="1">
    <source>
        <dbReference type="SAM" id="Coils"/>
    </source>
</evidence>
<protein>
    <recommendedName>
        <fullName evidence="3">C962R-like N-terminal AEP domain-containing protein</fullName>
    </recommendedName>
</protein>
<evidence type="ECO:0000313" key="4">
    <source>
        <dbReference type="EMBL" id="KAF5834641.1"/>
    </source>
</evidence>
<evidence type="ECO:0000313" key="5">
    <source>
        <dbReference type="Proteomes" id="UP000815325"/>
    </source>
</evidence>
<evidence type="ECO:0000259" key="3">
    <source>
        <dbReference type="Pfam" id="PF23162"/>
    </source>
</evidence>
<feature type="region of interest" description="Disordered" evidence="2">
    <location>
        <begin position="480"/>
        <end position="500"/>
    </location>
</feature>
<dbReference type="EMBL" id="MU069745">
    <property type="protein sequence ID" value="KAF5834641.1"/>
    <property type="molecule type" value="Genomic_DNA"/>
</dbReference>
<gene>
    <name evidence="4" type="ORF">DUNSADRAFT_8649</name>
</gene>
<feature type="compositionally biased region" description="Polar residues" evidence="2">
    <location>
        <begin position="773"/>
        <end position="804"/>
    </location>
</feature>
<feature type="region of interest" description="Disordered" evidence="2">
    <location>
        <begin position="40"/>
        <end position="134"/>
    </location>
</feature>
<feature type="compositionally biased region" description="Polar residues" evidence="2">
    <location>
        <begin position="70"/>
        <end position="92"/>
    </location>
</feature>
<dbReference type="Proteomes" id="UP000815325">
    <property type="component" value="Unassembled WGS sequence"/>
</dbReference>
<feature type="coiled-coil region" evidence="1">
    <location>
        <begin position="831"/>
        <end position="858"/>
    </location>
</feature>
<evidence type="ECO:0000256" key="2">
    <source>
        <dbReference type="SAM" id="MobiDB-lite"/>
    </source>
</evidence>
<keyword evidence="5" id="KW-1185">Reference proteome</keyword>
<accession>A0ABQ7GJ55</accession>